<dbReference type="Gene3D" id="3.30.70.100">
    <property type="match status" value="1"/>
</dbReference>
<protein>
    <submittedName>
        <fullName evidence="2">Antibiotic biosynthesis monooxygenase</fullName>
    </submittedName>
</protein>
<dbReference type="GO" id="GO:0004497">
    <property type="term" value="F:monooxygenase activity"/>
    <property type="evidence" value="ECO:0007669"/>
    <property type="project" value="UniProtKB-KW"/>
</dbReference>
<keyword evidence="3" id="KW-1185">Reference proteome</keyword>
<dbReference type="Pfam" id="PF03992">
    <property type="entry name" value="ABM"/>
    <property type="match status" value="1"/>
</dbReference>
<dbReference type="Proteomes" id="UP000214603">
    <property type="component" value="Unassembled WGS sequence"/>
</dbReference>
<dbReference type="PANTHER" id="PTHR33336">
    <property type="entry name" value="QUINOL MONOOXYGENASE YGIN-RELATED"/>
    <property type="match status" value="1"/>
</dbReference>
<dbReference type="InterPro" id="IPR011008">
    <property type="entry name" value="Dimeric_a/b-barrel"/>
</dbReference>
<dbReference type="SUPFAM" id="SSF54909">
    <property type="entry name" value="Dimeric alpha+beta barrel"/>
    <property type="match status" value="1"/>
</dbReference>
<dbReference type="RefSeq" id="WP_088601313.1">
    <property type="nucleotide sequence ID" value="NZ_NJIH01000001.1"/>
</dbReference>
<dbReference type="InterPro" id="IPR007138">
    <property type="entry name" value="ABM_dom"/>
</dbReference>
<evidence type="ECO:0000259" key="1">
    <source>
        <dbReference type="PROSITE" id="PS51725"/>
    </source>
</evidence>
<dbReference type="PROSITE" id="PS51725">
    <property type="entry name" value="ABM"/>
    <property type="match status" value="1"/>
</dbReference>
<accession>A0A225MY88</accession>
<organism evidence="2 3">
    <name type="scientific">Candidimonas nitroreducens</name>
    <dbReference type="NCBI Taxonomy" id="683354"/>
    <lineage>
        <taxon>Bacteria</taxon>
        <taxon>Pseudomonadati</taxon>
        <taxon>Pseudomonadota</taxon>
        <taxon>Betaproteobacteria</taxon>
        <taxon>Burkholderiales</taxon>
        <taxon>Alcaligenaceae</taxon>
        <taxon>Candidimonas</taxon>
    </lineage>
</organism>
<dbReference type="OrthoDB" id="9812192at2"/>
<dbReference type="InterPro" id="IPR050744">
    <property type="entry name" value="AI-2_Isomerase_LsrG"/>
</dbReference>
<reference evidence="3" key="1">
    <citation type="submission" date="2017-06" db="EMBL/GenBank/DDBJ databases">
        <title>Herbaspirillum phytohormonus sp. nov., isolated from the root nodule of Robinia pseudoacacia in lead-zinc mine.</title>
        <authorList>
            <person name="Fan M."/>
            <person name="Lin Y."/>
        </authorList>
    </citation>
    <scope>NUCLEOTIDE SEQUENCE [LARGE SCALE GENOMIC DNA]</scope>
    <source>
        <strain evidence="3">SC-089</strain>
    </source>
</reference>
<dbReference type="AlphaFoldDB" id="A0A225MY88"/>
<dbReference type="EMBL" id="NJIH01000001">
    <property type="protein sequence ID" value="OWT66185.1"/>
    <property type="molecule type" value="Genomic_DNA"/>
</dbReference>
<gene>
    <name evidence="2" type="ORF">CEY11_00070</name>
</gene>
<proteinExistence type="predicted"/>
<name>A0A225MY88_9BURK</name>
<keyword evidence="2" id="KW-0560">Oxidoreductase</keyword>
<sequence>MIHVIATITAKPGQREAVLALFKKNVPAVLAEKGCISYEAVVDVPGFGGPQTDLGPDTFAVIERWESAEALRAHAASAHMAEYGRNTKEMLAGRVINVLQAC</sequence>
<dbReference type="GO" id="GO:0005829">
    <property type="term" value="C:cytosol"/>
    <property type="evidence" value="ECO:0007669"/>
    <property type="project" value="TreeGrafter"/>
</dbReference>
<comment type="caution">
    <text evidence="2">The sequence shown here is derived from an EMBL/GenBank/DDBJ whole genome shotgun (WGS) entry which is preliminary data.</text>
</comment>
<evidence type="ECO:0000313" key="3">
    <source>
        <dbReference type="Proteomes" id="UP000214603"/>
    </source>
</evidence>
<dbReference type="PANTHER" id="PTHR33336:SF3">
    <property type="entry name" value="ABM DOMAIN-CONTAINING PROTEIN"/>
    <property type="match status" value="1"/>
</dbReference>
<evidence type="ECO:0000313" key="2">
    <source>
        <dbReference type="EMBL" id="OWT66185.1"/>
    </source>
</evidence>
<keyword evidence="2" id="KW-0503">Monooxygenase</keyword>
<feature type="domain" description="ABM" evidence="1">
    <location>
        <begin position="2"/>
        <end position="99"/>
    </location>
</feature>